<dbReference type="Gene3D" id="3.40.50.2000">
    <property type="entry name" value="Glycogen Phosphorylase B"/>
    <property type="match status" value="1"/>
</dbReference>
<proteinExistence type="predicted"/>
<keyword evidence="2" id="KW-1185">Reference proteome</keyword>
<dbReference type="Proteomes" id="UP000677812">
    <property type="component" value="Unassembled WGS sequence"/>
</dbReference>
<protein>
    <submittedName>
        <fullName evidence="1">Glycosyltransferase</fullName>
        <ecNumber evidence="1">2.4.-.-</ecNumber>
    </submittedName>
</protein>
<reference evidence="1 2" key="1">
    <citation type="submission" date="2021-04" db="EMBL/GenBank/DDBJ databases">
        <title>The complete genome sequence of Neokomagataea sp. TBRC 2177.</title>
        <authorList>
            <person name="Charoenyingcharoen P."/>
            <person name="Yukphan P."/>
        </authorList>
    </citation>
    <scope>NUCLEOTIDE SEQUENCE [LARGE SCALE GENOMIC DNA]</scope>
    <source>
        <strain evidence="1 2">TBRC 2177</strain>
    </source>
</reference>
<dbReference type="SUPFAM" id="SSF53756">
    <property type="entry name" value="UDP-Glycosyltransferase/glycogen phosphorylase"/>
    <property type="match status" value="1"/>
</dbReference>
<sequence length="649" mass="71884">MQPKHQTQNLSTQCVEGFVDVVTHTHIAGWARYLHDPEPVQLVILVNGGVVGHISADQPRCDVGGDVGFTFIYPALLTSSYHNMIEVRCVRTDEGLQNSPWQLVPSGTEAPFTIAMVPPDDPLEGFIDEASRDRISGWVWSPEQPEEAVALHIFDRDRLIAQTVANGLRADVALINRPERCGFHVLFAEPLSPFQRHVLTVRRARDQALLDEAQVIEAADGFDGSVEHTISQLVNTVDEARRKSVVTFFLNQVERLSVAHAQMVSGKKEEELAKQRLRRGLPATLPERKKRALVLDVLRPDIHRDAGSQAIVSHMKALVALGYDVSFVASEQMGGSETLEGLSEITVCGAPFYYSVEDILRHQAEAFAVIYVHREAMMTRYFPLIRAHNRKARIVYNIADLHCLRVLRQAHIQQRPELVNESKRLKSLEFRAMTHADVTLTHSAVEEDIIRRELPGISVQTVPWAMSVRSDSPAFVQRNGIVFVGNYAHLPNQDAARWLVQEVMPLVWRSLPQVQCIVAGANMPLVIKDLAQEHVLTVGHVPDLQECLGTVRLSVAPLRFGAGLKGKVLESWAAGVPCVMTSCAAEGISLPAELQAYIGDDAARFSDCIVALYDAEAAWQAASAAGSSMILKNYSKENVQEAIKVAVYR</sequence>
<organism evidence="1 2">
    <name type="scientific">Neokomagataea anthophila</name>
    <dbReference type="NCBI Taxonomy" id="2826925"/>
    <lineage>
        <taxon>Bacteria</taxon>
        <taxon>Pseudomonadati</taxon>
        <taxon>Pseudomonadota</taxon>
        <taxon>Alphaproteobacteria</taxon>
        <taxon>Acetobacterales</taxon>
        <taxon>Acetobacteraceae</taxon>
        <taxon>Neokomagataea</taxon>
    </lineage>
</organism>
<dbReference type="EC" id="2.4.-.-" evidence="1"/>
<dbReference type="RefSeq" id="WP_211681614.1">
    <property type="nucleotide sequence ID" value="NZ_JAGRQH010000003.1"/>
</dbReference>
<evidence type="ECO:0000313" key="1">
    <source>
        <dbReference type="EMBL" id="MBR0559823.1"/>
    </source>
</evidence>
<dbReference type="GO" id="GO:0016757">
    <property type="term" value="F:glycosyltransferase activity"/>
    <property type="evidence" value="ECO:0007669"/>
    <property type="project" value="UniProtKB-KW"/>
</dbReference>
<accession>A0ABS5E8J4</accession>
<comment type="caution">
    <text evidence="1">The sequence shown here is derived from an EMBL/GenBank/DDBJ whole genome shotgun (WGS) entry which is preliminary data.</text>
</comment>
<dbReference type="EMBL" id="JAGRQH010000003">
    <property type="protein sequence ID" value="MBR0559823.1"/>
    <property type="molecule type" value="Genomic_DNA"/>
</dbReference>
<keyword evidence="1" id="KW-0328">Glycosyltransferase</keyword>
<evidence type="ECO:0000313" key="2">
    <source>
        <dbReference type="Proteomes" id="UP000677812"/>
    </source>
</evidence>
<gene>
    <name evidence="1" type="ORF">KB213_07130</name>
</gene>
<keyword evidence="1" id="KW-0808">Transferase</keyword>
<dbReference type="Pfam" id="PF13692">
    <property type="entry name" value="Glyco_trans_1_4"/>
    <property type="match status" value="1"/>
</dbReference>
<name>A0ABS5E8J4_9PROT</name>